<proteinExistence type="predicted"/>
<accession>A0A8J2JHA2</accession>
<dbReference type="AlphaFoldDB" id="A0A8J2JHA2"/>
<evidence type="ECO:0000313" key="2">
    <source>
        <dbReference type="Proteomes" id="UP000708208"/>
    </source>
</evidence>
<keyword evidence="2" id="KW-1185">Reference proteome</keyword>
<dbReference type="EMBL" id="CAJVCH010068463">
    <property type="protein sequence ID" value="CAG7720220.1"/>
    <property type="molecule type" value="Genomic_DNA"/>
</dbReference>
<evidence type="ECO:0000313" key="1">
    <source>
        <dbReference type="EMBL" id="CAG7720220.1"/>
    </source>
</evidence>
<reference evidence="1" key="1">
    <citation type="submission" date="2021-06" db="EMBL/GenBank/DDBJ databases">
        <authorList>
            <person name="Hodson N. C."/>
            <person name="Mongue J. A."/>
            <person name="Jaron S. K."/>
        </authorList>
    </citation>
    <scope>NUCLEOTIDE SEQUENCE</scope>
</reference>
<dbReference type="Proteomes" id="UP000708208">
    <property type="component" value="Unassembled WGS sequence"/>
</dbReference>
<gene>
    <name evidence="1" type="ORF">AFUS01_LOCUS9506</name>
</gene>
<comment type="caution">
    <text evidence="1">The sequence shown here is derived from an EMBL/GenBank/DDBJ whole genome shotgun (WGS) entry which is preliminary data.</text>
</comment>
<organism evidence="1 2">
    <name type="scientific">Allacma fusca</name>
    <dbReference type="NCBI Taxonomy" id="39272"/>
    <lineage>
        <taxon>Eukaryota</taxon>
        <taxon>Metazoa</taxon>
        <taxon>Ecdysozoa</taxon>
        <taxon>Arthropoda</taxon>
        <taxon>Hexapoda</taxon>
        <taxon>Collembola</taxon>
        <taxon>Symphypleona</taxon>
        <taxon>Sminthuridae</taxon>
        <taxon>Allacma</taxon>
    </lineage>
</organism>
<sequence>MTQNMYKLIRHLSSVGGTKCTEILNPCLKHNPFTQKERVHFNVEAGIMPWLKRARSRLSKGKCGDLSMANESWE</sequence>
<protein>
    <submittedName>
        <fullName evidence="1">Uncharacterized protein</fullName>
    </submittedName>
</protein>
<dbReference type="OrthoDB" id="7550690at2759"/>
<name>A0A8J2JHA2_9HEXA</name>